<keyword evidence="2" id="KW-0255">Endonuclease</keyword>
<dbReference type="SUPFAM" id="SSF56219">
    <property type="entry name" value="DNase I-like"/>
    <property type="match status" value="1"/>
</dbReference>
<accession>A0A315ZGE1</accession>
<dbReference type="Pfam" id="PF03372">
    <property type="entry name" value="Exo_endo_phos"/>
    <property type="match status" value="1"/>
</dbReference>
<keyword evidence="3" id="KW-1185">Reference proteome</keyword>
<dbReference type="PANTHER" id="PTHR11371:SF31">
    <property type="entry name" value="EXTRACELLULAR NUCLEASE"/>
    <property type="match status" value="1"/>
</dbReference>
<evidence type="ECO:0000313" key="2">
    <source>
        <dbReference type="EMBL" id="PWJ44581.1"/>
    </source>
</evidence>
<sequence length="298" mass="34356">MHGKINYDRKDFLMGPYVPEELTGSSSYLDVVSWNIRDFTKFDAERIGLVASIIQEIQADIFVFQEVNPVALDPVIELLSKAEIGHYQVEYGDSGENLRLALMYNINKISLLTPTEELFKDENLTTENGIAVFPRLPLKGYFKARLKRKDAINFELVGIHLKSQRGKSKGVHQRKMAAERLSEWALNEAKDEDVLIIGDWNASYEKREWDCLKELESKGRLRLGSINYLTENSHLYKKDGDRLDFAVLTSELGKALASKARVIRWNDLDNELSKQQAKQKISDHFPILIRFFWIDSDR</sequence>
<dbReference type="OrthoDB" id="5447300at2"/>
<dbReference type="PANTHER" id="PTHR11371">
    <property type="entry name" value="DEOXYRIBONUCLEASE"/>
    <property type="match status" value="1"/>
</dbReference>
<evidence type="ECO:0000259" key="1">
    <source>
        <dbReference type="Pfam" id="PF03372"/>
    </source>
</evidence>
<dbReference type="GO" id="GO:0004527">
    <property type="term" value="F:exonuclease activity"/>
    <property type="evidence" value="ECO:0007669"/>
    <property type="project" value="UniProtKB-KW"/>
</dbReference>
<dbReference type="GO" id="GO:0004519">
    <property type="term" value="F:endonuclease activity"/>
    <property type="evidence" value="ECO:0007669"/>
    <property type="project" value="UniProtKB-KW"/>
</dbReference>
<dbReference type="InterPro" id="IPR036691">
    <property type="entry name" value="Endo/exonu/phosph_ase_sf"/>
</dbReference>
<dbReference type="Gene3D" id="3.60.10.10">
    <property type="entry name" value="Endonuclease/exonuclease/phosphatase"/>
    <property type="match status" value="1"/>
</dbReference>
<dbReference type="AlphaFoldDB" id="A0A315ZGE1"/>
<reference evidence="2 3" key="1">
    <citation type="submission" date="2018-03" db="EMBL/GenBank/DDBJ databases">
        <title>Genomic Encyclopedia of Archaeal and Bacterial Type Strains, Phase II (KMG-II): from individual species to whole genera.</title>
        <authorList>
            <person name="Goeker M."/>
        </authorList>
    </citation>
    <scope>NUCLEOTIDE SEQUENCE [LARGE SCALE GENOMIC DNA]</scope>
    <source>
        <strain evidence="2 3">DSM 28229</strain>
    </source>
</reference>
<dbReference type="InterPro" id="IPR005135">
    <property type="entry name" value="Endo/exonuclease/phosphatase"/>
</dbReference>
<proteinExistence type="predicted"/>
<keyword evidence="2" id="KW-0269">Exonuclease</keyword>
<dbReference type="Proteomes" id="UP000245535">
    <property type="component" value="Unassembled WGS sequence"/>
</dbReference>
<dbReference type="RefSeq" id="WP_109616064.1">
    <property type="nucleotide sequence ID" value="NZ_QGDO01000001.1"/>
</dbReference>
<organism evidence="2 3">
    <name type="scientific">Sediminitomix flava</name>
    <dbReference type="NCBI Taxonomy" id="379075"/>
    <lineage>
        <taxon>Bacteria</taxon>
        <taxon>Pseudomonadati</taxon>
        <taxon>Bacteroidota</taxon>
        <taxon>Cytophagia</taxon>
        <taxon>Cytophagales</taxon>
        <taxon>Flammeovirgaceae</taxon>
        <taxon>Sediminitomix</taxon>
    </lineage>
</organism>
<comment type="caution">
    <text evidence="2">The sequence shown here is derived from an EMBL/GenBank/DDBJ whole genome shotgun (WGS) entry which is preliminary data.</text>
</comment>
<keyword evidence="2" id="KW-0378">Hydrolase</keyword>
<evidence type="ECO:0000313" key="3">
    <source>
        <dbReference type="Proteomes" id="UP000245535"/>
    </source>
</evidence>
<dbReference type="EMBL" id="QGDO01000001">
    <property type="protein sequence ID" value="PWJ44581.1"/>
    <property type="molecule type" value="Genomic_DNA"/>
</dbReference>
<keyword evidence="2" id="KW-0540">Nuclease</keyword>
<feature type="domain" description="Endonuclease/exonuclease/phosphatase" evidence="1">
    <location>
        <begin position="32"/>
        <end position="284"/>
    </location>
</feature>
<protein>
    <submittedName>
        <fullName evidence="2">Endonuclease/exonuclease/phosphatase family metal-dependent hydrolase</fullName>
    </submittedName>
</protein>
<name>A0A315ZGE1_SEDFL</name>
<gene>
    <name evidence="2" type="ORF">BC781_101952</name>
</gene>